<protein>
    <submittedName>
        <fullName evidence="2">Uncharacterized protein</fullName>
    </submittedName>
</protein>
<comment type="caution">
    <text evidence="2">The sequence shown here is derived from an EMBL/GenBank/DDBJ whole genome shotgun (WGS) entry which is preliminary data.</text>
</comment>
<gene>
    <name evidence="2" type="ORF">IED13_21155</name>
</gene>
<keyword evidence="3" id="KW-1185">Reference proteome</keyword>
<dbReference type="RefSeq" id="WP_156115840.1">
    <property type="nucleotide sequence ID" value="NZ_JACXWY010000016.1"/>
</dbReference>
<reference evidence="2" key="1">
    <citation type="submission" date="2020-09" db="EMBL/GenBank/DDBJ databases">
        <title>Bosea spartocytisi sp. nov. a root nodule endophyte of Spartocytisus supranubius in the high mountain ecosystem fo the Teide National Park (Canary Islands, Spain).</title>
        <authorList>
            <person name="Pulido-Suarez L."/>
            <person name="Peix A."/>
            <person name="Igual J.M."/>
            <person name="Socas-Perez N."/>
            <person name="Velazquez E."/>
            <person name="Flores-Felix J.D."/>
            <person name="Leon-Barrios M."/>
        </authorList>
    </citation>
    <scope>NUCLEOTIDE SEQUENCE</scope>
    <source>
        <strain evidence="2">SSUT16</strain>
    </source>
</reference>
<accession>A0A927EC71</accession>
<dbReference type="Proteomes" id="UP000619295">
    <property type="component" value="Unassembled WGS sequence"/>
</dbReference>
<dbReference type="AlphaFoldDB" id="A0A927EC71"/>
<feature type="region of interest" description="Disordered" evidence="1">
    <location>
        <begin position="1"/>
        <end position="20"/>
    </location>
</feature>
<sequence length="53" mass="5570">MSASLSSSGGEEGNSHVTDVIPDLQIIGPNKEQFRDRSTARMGCSARAMAISC</sequence>
<evidence type="ECO:0000256" key="1">
    <source>
        <dbReference type="SAM" id="MobiDB-lite"/>
    </source>
</evidence>
<organism evidence="2 3">
    <name type="scientific">Bosea spartocytisi</name>
    <dbReference type="NCBI Taxonomy" id="2773451"/>
    <lineage>
        <taxon>Bacteria</taxon>
        <taxon>Pseudomonadati</taxon>
        <taxon>Pseudomonadota</taxon>
        <taxon>Alphaproteobacteria</taxon>
        <taxon>Hyphomicrobiales</taxon>
        <taxon>Boseaceae</taxon>
        <taxon>Bosea</taxon>
    </lineage>
</organism>
<evidence type="ECO:0000313" key="2">
    <source>
        <dbReference type="EMBL" id="MBD3848213.1"/>
    </source>
</evidence>
<name>A0A927EC71_9HYPH</name>
<proteinExistence type="predicted"/>
<evidence type="ECO:0000313" key="3">
    <source>
        <dbReference type="Proteomes" id="UP000619295"/>
    </source>
</evidence>
<dbReference type="EMBL" id="JACXWY010000016">
    <property type="protein sequence ID" value="MBD3848213.1"/>
    <property type="molecule type" value="Genomic_DNA"/>
</dbReference>